<reference evidence="4 5" key="1">
    <citation type="submission" date="2018-04" db="EMBL/GenBank/DDBJ databases">
        <title>Genomic Encyclopedia of Archaeal and Bacterial Type Strains, Phase II (KMG-II): from individual species to whole genera.</title>
        <authorList>
            <person name="Goeker M."/>
        </authorList>
    </citation>
    <scope>NUCLEOTIDE SEQUENCE [LARGE SCALE GENOMIC DNA]</scope>
    <source>
        <strain evidence="4 5">DSM 25521</strain>
    </source>
</reference>
<feature type="non-terminal residue" evidence="4">
    <location>
        <position position="1"/>
    </location>
</feature>
<evidence type="ECO:0000313" key="5">
    <source>
        <dbReference type="Proteomes" id="UP000241808"/>
    </source>
</evidence>
<dbReference type="OrthoDB" id="8694498at2"/>
<dbReference type="Gene3D" id="3.40.309.10">
    <property type="entry name" value="Aldehyde Dehydrogenase, Chain A, domain 2"/>
    <property type="match status" value="1"/>
</dbReference>
<proteinExistence type="inferred from homology"/>
<evidence type="ECO:0000256" key="2">
    <source>
        <dbReference type="ARBA" id="ARBA00023002"/>
    </source>
</evidence>
<gene>
    <name evidence="4" type="ORF">C8P69_1121</name>
</gene>
<dbReference type="InterPro" id="IPR016162">
    <property type="entry name" value="Ald_DH_N"/>
</dbReference>
<comment type="similarity">
    <text evidence="1">Belongs to the aldehyde dehydrogenase family.</text>
</comment>
<evidence type="ECO:0000313" key="4">
    <source>
        <dbReference type="EMBL" id="PTM50841.1"/>
    </source>
</evidence>
<dbReference type="PANTHER" id="PTHR42804:SF1">
    <property type="entry name" value="ALDEHYDE DEHYDROGENASE-RELATED"/>
    <property type="match status" value="1"/>
</dbReference>
<dbReference type="InterPro" id="IPR015590">
    <property type="entry name" value="Aldehyde_DH_dom"/>
</dbReference>
<feature type="domain" description="Aldehyde dehydrogenase" evidence="3">
    <location>
        <begin position="1"/>
        <end position="77"/>
    </location>
</feature>
<organism evidence="4 5">
    <name type="scientific">Phreatobacter oligotrophus</name>
    <dbReference type="NCBI Taxonomy" id="1122261"/>
    <lineage>
        <taxon>Bacteria</taxon>
        <taxon>Pseudomonadati</taxon>
        <taxon>Pseudomonadota</taxon>
        <taxon>Alphaproteobacteria</taxon>
        <taxon>Hyphomicrobiales</taxon>
        <taxon>Phreatobacteraceae</taxon>
        <taxon>Phreatobacter</taxon>
    </lineage>
</organism>
<comment type="caution">
    <text evidence="4">The sequence shown here is derived from an EMBL/GenBank/DDBJ whole genome shotgun (WGS) entry which is preliminary data.</text>
</comment>
<dbReference type="AlphaFoldDB" id="A0A2T4YXE3"/>
<dbReference type="InterPro" id="IPR016163">
    <property type="entry name" value="Ald_DH_C"/>
</dbReference>
<dbReference type="GO" id="GO:0016620">
    <property type="term" value="F:oxidoreductase activity, acting on the aldehyde or oxo group of donors, NAD or NADP as acceptor"/>
    <property type="evidence" value="ECO:0007669"/>
    <property type="project" value="InterPro"/>
</dbReference>
<dbReference type="Gene3D" id="3.40.605.10">
    <property type="entry name" value="Aldehyde Dehydrogenase, Chain A, domain 1"/>
    <property type="match status" value="1"/>
</dbReference>
<dbReference type="PANTHER" id="PTHR42804">
    <property type="entry name" value="ALDEHYDE DEHYDROGENASE"/>
    <property type="match status" value="1"/>
</dbReference>
<dbReference type="EMBL" id="PZZL01000012">
    <property type="protein sequence ID" value="PTM50841.1"/>
    <property type="molecule type" value="Genomic_DNA"/>
</dbReference>
<keyword evidence="2" id="KW-0560">Oxidoreductase</keyword>
<name>A0A2T4YXE3_9HYPH</name>
<protein>
    <submittedName>
        <fullName evidence="4">Aldehyde dehydrogenase family protein</fullName>
    </submittedName>
</protein>
<dbReference type="Proteomes" id="UP000241808">
    <property type="component" value="Unassembled WGS sequence"/>
</dbReference>
<sequence>DEEEVVERANNTPYGLASYVQSGSIEKARKVSARMRAGTVYINYPAWDAGAPFGGYKQSGNGREYADFGLAEFLEIKGTVGYGAA</sequence>
<evidence type="ECO:0000259" key="3">
    <source>
        <dbReference type="Pfam" id="PF00171"/>
    </source>
</evidence>
<keyword evidence="5" id="KW-1185">Reference proteome</keyword>
<dbReference type="Pfam" id="PF00171">
    <property type="entry name" value="Aldedh"/>
    <property type="match status" value="1"/>
</dbReference>
<accession>A0A2T4YXE3</accession>
<evidence type="ECO:0000256" key="1">
    <source>
        <dbReference type="ARBA" id="ARBA00009986"/>
    </source>
</evidence>
<dbReference type="RefSeq" id="WP_146167391.1">
    <property type="nucleotide sequence ID" value="NZ_PZZL01000012.1"/>
</dbReference>
<dbReference type="InterPro" id="IPR016161">
    <property type="entry name" value="Ald_DH/histidinol_DH"/>
</dbReference>
<dbReference type="SUPFAM" id="SSF53720">
    <property type="entry name" value="ALDH-like"/>
    <property type="match status" value="1"/>
</dbReference>